<keyword evidence="5" id="KW-1185">Reference proteome</keyword>
<gene>
    <name evidence="4" type="ORF">MA47_04365</name>
</gene>
<keyword evidence="3" id="KW-0812">Transmembrane</keyword>
<keyword evidence="1" id="KW-0175">Coiled coil</keyword>
<protein>
    <submittedName>
        <fullName evidence="4">Uncharacterized protein</fullName>
    </submittedName>
</protein>
<evidence type="ECO:0000313" key="5">
    <source>
        <dbReference type="Proteomes" id="UP000030145"/>
    </source>
</evidence>
<organism evidence="4 5">
    <name type="scientific">Corynebacterium auriscanis</name>
    <dbReference type="NCBI Taxonomy" id="99807"/>
    <lineage>
        <taxon>Bacteria</taxon>
        <taxon>Bacillati</taxon>
        <taxon>Actinomycetota</taxon>
        <taxon>Actinomycetes</taxon>
        <taxon>Mycobacteriales</taxon>
        <taxon>Corynebacteriaceae</taxon>
        <taxon>Corynebacterium</taxon>
    </lineage>
</organism>
<evidence type="ECO:0000256" key="1">
    <source>
        <dbReference type="SAM" id="Coils"/>
    </source>
</evidence>
<feature type="coiled-coil region" evidence="1">
    <location>
        <begin position="300"/>
        <end position="327"/>
    </location>
</feature>
<dbReference type="AlphaFoldDB" id="A0A0A2DLS9"/>
<feature type="transmembrane region" description="Helical" evidence="3">
    <location>
        <begin position="338"/>
        <end position="357"/>
    </location>
</feature>
<dbReference type="Proteomes" id="UP000030145">
    <property type="component" value="Unassembled WGS sequence"/>
</dbReference>
<evidence type="ECO:0000256" key="2">
    <source>
        <dbReference type="SAM" id="MobiDB-lite"/>
    </source>
</evidence>
<accession>A0A0A2DLS9</accession>
<feature type="transmembrane region" description="Helical" evidence="3">
    <location>
        <begin position="385"/>
        <end position="401"/>
    </location>
</feature>
<evidence type="ECO:0000256" key="3">
    <source>
        <dbReference type="SAM" id="Phobius"/>
    </source>
</evidence>
<reference evidence="4 5" key="1">
    <citation type="submission" date="2014-10" db="EMBL/GenBank/DDBJ databases">
        <title>Whole Genome sequence of Corynebacterium auriscanis strain CIP 106629.</title>
        <authorList>
            <person name="Hassan S.S."/>
            <person name="Jamal S.B."/>
            <person name="Tiwari S."/>
            <person name="Oliveira L.D.C."/>
            <person name="Souza F."/>
            <person name="Mariano D.C."/>
            <person name="Almeida S."/>
            <person name="Dorella F."/>
            <person name="Pereira F."/>
            <person name="Carvalho A."/>
            <person name="Leal C.A."/>
            <person name="Soares S.D.C."/>
            <person name="Figueiredo H.C."/>
            <person name="Silva A."/>
            <person name="Azevedo V.A."/>
        </authorList>
    </citation>
    <scope>NUCLEOTIDE SEQUENCE [LARGE SCALE GENOMIC DNA]</scope>
    <source>
        <strain evidence="4 5">CIP 106629</strain>
    </source>
</reference>
<feature type="region of interest" description="Disordered" evidence="2">
    <location>
        <begin position="689"/>
        <end position="727"/>
    </location>
</feature>
<comment type="caution">
    <text evidence="4">The sequence shown here is derived from an EMBL/GenBank/DDBJ whole genome shotgun (WGS) entry which is preliminary data.</text>
</comment>
<keyword evidence="3" id="KW-1133">Transmembrane helix</keyword>
<evidence type="ECO:0000313" key="4">
    <source>
        <dbReference type="EMBL" id="KGM18859.1"/>
    </source>
</evidence>
<dbReference type="EMBL" id="JRVJ01000004">
    <property type="protein sequence ID" value="KGM18859.1"/>
    <property type="molecule type" value="Genomic_DNA"/>
</dbReference>
<sequence length="727" mass="81476">MKLDSGASDKFRLVRAYYHRVDGQQAQSVIKSAVFDTTENPIPTVYLNSGGRAQVDYTDNPVRFAEESAAELFDNHATVFEPQRTSTSERRGENISAAEARKRILSGWGKSLVNGPKDFFLDVRAAFQEFSDDQLQKLYGHDSRMVVGRLQEYGQGGGRDYPPLPEPDQIARDLSGFWHAYENTALTLLDARPRMISGSRGEATMPKTVWNNDRNAYFVARSARDVIPGPSSRFGGGLSVELQAIMGDQKVSPYDIRGVHEYEQRLHHSGRSTGRIMGEFGRWKQNHSNSFAFFVGSRIQSEIARMHQKKQQILEQLEREKTRTIKQIQGTPGLFSRVAGWVTVLTFIMFFGAKLIVERKVEQPDRVGLWHFVDAWNSMDSEKKTWILLGWLALWLVLYLTQKFSEARAQLAVEGSRNQIIDRIQALEDDLYQCDASLRRLEVAYGQFVCVSDFCGALLEKPFGGVSTHVDESAVPSNKVTRSVNFRELDPGDPRVERIIKERRTNLFNQGWLDTYVQRGQNVAIEALAREHNRAIRLDGLFAVQGGPQMQNKLTTLAQYVQSEEFNAIDRSREDWARITTELRDHSTELLDSEFTADPVQQDEQSLGGLVNEGRFVGSIASAEGRTSRLLDLDPSLSSYERLSSEVDAVGSSELLVQVGHQASESELQRGTADNGHSVKFVAGESALPGEDVVQPDEHRFSNNAGEPGPVNSNKPTGFAMPGEDVF</sequence>
<name>A0A0A2DLS9_9CORY</name>
<proteinExistence type="predicted"/>
<keyword evidence="3" id="KW-0472">Membrane</keyword>